<accession>A0A7J7F8E5</accession>
<dbReference type="PANTHER" id="PTHR11339">
    <property type="entry name" value="EXTRACELLULAR MATRIX GLYCOPROTEIN RELATED"/>
    <property type="match status" value="1"/>
</dbReference>
<dbReference type="Gene3D" id="2.10.25.10">
    <property type="entry name" value="Laminin"/>
    <property type="match status" value="1"/>
</dbReference>
<dbReference type="EMBL" id="JACDTQ010001023">
    <property type="protein sequence ID" value="KAF5924289.1"/>
    <property type="molecule type" value="Genomic_DNA"/>
</dbReference>
<dbReference type="InterPro" id="IPR002919">
    <property type="entry name" value="TIL_dom"/>
</dbReference>
<dbReference type="InterPro" id="IPR050780">
    <property type="entry name" value="Mucin_vWF_Thrombospondin_sf"/>
</dbReference>
<keyword evidence="1" id="KW-1015">Disulfide bond</keyword>
<evidence type="ECO:0000256" key="1">
    <source>
        <dbReference type="ARBA" id="ARBA00023157"/>
    </source>
</evidence>
<evidence type="ECO:0000259" key="3">
    <source>
        <dbReference type="SMART" id="SM00832"/>
    </source>
</evidence>
<dbReference type="AlphaFoldDB" id="A0A7J7F8E5"/>
<feature type="domain" description="VWF/SSPO/Zonadhesin-like cysteine-rich" evidence="3">
    <location>
        <begin position="465"/>
        <end position="528"/>
    </location>
</feature>
<feature type="region of interest" description="Disordered" evidence="2">
    <location>
        <begin position="970"/>
        <end position="1019"/>
    </location>
</feature>
<dbReference type="CDD" id="cd19941">
    <property type="entry name" value="TIL"/>
    <property type="match status" value="1"/>
</dbReference>
<dbReference type="Pfam" id="PF01826">
    <property type="entry name" value="TIL"/>
    <property type="match status" value="1"/>
</dbReference>
<dbReference type="Pfam" id="PF08742">
    <property type="entry name" value="C8"/>
    <property type="match status" value="2"/>
</dbReference>
<dbReference type="InterPro" id="IPR014853">
    <property type="entry name" value="VWF/SSPO/ZAN-like_Cys-rich_dom"/>
</dbReference>
<dbReference type="GO" id="GO:0031012">
    <property type="term" value="C:extracellular matrix"/>
    <property type="evidence" value="ECO:0007669"/>
    <property type="project" value="TreeGrafter"/>
</dbReference>
<dbReference type="SUPFAM" id="SSF57567">
    <property type="entry name" value="Serine protease inhibitors"/>
    <property type="match status" value="1"/>
</dbReference>
<dbReference type="GO" id="GO:0005615">
    <property type="term" value="C:extracellular space"/>
    <property type="evidence" value="ECO:0007669"/>
    <property type="project" value="TreeGrafter"/>
</dbReference>
<gene>
    <name evidence="4" type="ORF">HPG69_012543</name>
</gene>
<name>A0A7J7F8E5_DICBM</name>
<protein>
    <recommendedName>
        <fullName evidence="3">VWF/SSPO/Zonadhesin-like cysteine-rich domain-containing protein</fullName>
    </recommendedName>
</protein>
<evidence type="ECO:0000256" key="2">
    <source>
        <dbReference type="SAM" id="MobiDB-lite"/>
    </source>
</evidence>
<dbReference type="SMART" id="SM00832">
    <property type="entry name" value="C8"/>
    <property type="match status" value="2"/>
</dbReference>
<feature type="domain" description="VWF/SSPO/Zonadhesin-like cysteine-rich" evidence="3">
    <location>
        <begin position="815"/>
        <end position="880"/>
    </location>
</feature>
<dbReference type="PANTHER" id="PTHR11339:SF244">
    <property type="entry name" value="IGGFC-BINDING PROTEIN"/>
    <property type="match status" value="1"/>
</dbReference>
<evidence type="ECO:0000313" key="5">
    <source>
        <dbReference type="Proteomes" id="UP000551758"/>
    </source>
</evidence>
<evidence type="ECO:0000313" key="4">
    <source>
        <dbReference type="EMBL" id="KAF5924289.1"/>
    </source>
</evidence>
<reference evidence="4 5" key="1">
    <citation type="journal article" date="2020" name="Mol. Biol. Evol.">
        <title>Interspecific Gene Flow and the Evolution of Specialization in Black and White Rhinoceros.</title>
        <authorList>
            <person name="Moodley Y."/>
            <person name="Westbury M.V."/>
            <person name="Russo I.M."/>
            <person name="Gopalakrishnan S."/>
            <person name="Rakotoarivelo A."/>
            <person name="Olsen R.A."/>
            <person name="Prost S."/>
            <person name="Tunstall T."/>
            <person name="Ryder O.A."/>
            <person name="Dalen L."/>
            <person name="Bruford M.W."/>
        </authorList>
    </citation>
    <scope>NUCLEOTIDE SEQUENCE [LARGE SCALE GENOMIC DNA]</scope>
    <source>
        <strain evidence="4">SBR-YM</strain>
        <tissue evidence="4">Skin</tissue>
    </source>
</reference>
<keyword evidence="5" id="KW-1185">Reference proteome</keyword>
<sequence>MSCWHQAPISKIAWWTYAWAPDTAPCSASTVKPASCWVVKSSPSTSRAHAVSAQGFSPAIVAHLGNLAPVLTMVQLLGCCLSQALIMVRPFHTYLFRLRSVYGPAPKLLPIPIPYGSAVPLIHGPLCPAHSHYKLCALGCPATCAGLKPTLGCKGSGCCLKGCVCHAGFVLRGATCMPMAQTGCPSASRCLESGALLPPLHPATGCCCHCHCGGREACKPCHAAWGGPGLCLASGGLHYRTFDSTTSHLPDACTYSLLGTGTGHLRGVRPFEVVLEKGPGMPMPLHVCFHHFGLDREGWGHVKVSPPCHPPPFSCLPVSVLAGRISVHRPPLLSSLQHPHFHSCLPPPFSPLHLLPSLLLPLHLSIPFPIAEWTAWCAALPALCVDQARGASVVLGVPGGRRLLFGRGCHLSVALPVASHVQPLRQLQRQRSGCSAAAEAQALRGAAFLPGFRLSSGHRGHGCRHSMAQRLRPPIGPLAPCHSCPPPEPFFQACVADMGCAQGNHKVLCTCLQAYVAACPTAGDNVPAGGRPAFVPSQIILIKNYSSSCTCELGEGVTHVPFSYPTEEVCDITDGVLGCRLQGDQGCGLMAQSPPSPTVLAEPLVCTATGDFRFHTSGGAHCDFPGSCVYRLVGLCGTAYAHLESFSLGLAPLLQPPGCTKALTLLACSLRPDMSLKDLNRIRVRLLKPHTDPPSLTVPTTFRISADCHDPLPCCCPHPHALSVGGRNSRITAVGSWPPPPRLSPGPLALRRYGLQPLDDTIGTARHGPYLCGVCRPGGPPAPFPDTWKVAKVPGRGPACGPLCLGPRPVATRTRFAVKAYCGLLAAAEGPLRPCYALLDPLPLLDDCLDAVCPALAAYTVACQALGVRLRPWRTPDFCPVRPVLPATCEGRESCSDRSSGCREGCVCDAGFVLRGAAYVRAAKADRFRAAATARWPPSGTLDRLRAPLPLPLPLPLRLGRRGDVRAAAVRARARVRPPRGRAPLPARRPRAAAHSPGPRTYSPSTAARSRCPCSRPGL</sequence>
<dbReference type="Proteomes" id="UP000551758">
    <property type="component" value="Unassembled WGS sequence"/>
</dbReference>
<dbReference type="InterPro" id="IPR036084">
    <property type="entry name" value="Ser_inhib-like_sf"/>
</dbReference>
<proteinExistence type="predicted"/>
<organism evidence="4 5">
    <name type="scientific">Diceros bicornis minor</name>
    <name type="common">South-central black rhinoceros</name>
    <dbReference type="NCBI Taxonomy" id="77932"/>
    <lineage>
        <taxon>Eukaryota</taxon>
        <taxon>Metazoa</taxon>
        <taxon>Chordata</taxon>
        <taxon>Craniata</taxon>
        <taxon>Vertebrata</taxon>
        <taxon>Euteleostomi</taxon>
        <taxon>Mammalia</taxon>
        <taxon>Eutheria</taxon>
        <taxon>Laurasiatheria</taxon>
        <taxon>Perissodactyla</taxon>
        <taxon>Rhinocerotidae</taxon>
        <taxon>Diceros</taxon>
    </lineage>
</organism>
<comment type="caution">
    <text evidence="4">The sequence shown here is derived from an EMBL/GenBank/DDBJ whole genome shotgun (WGS) entry which is preliminary data.</text>
</comment>